<dbReference type="EMBL" id="RHGB01000005">
    <property type="protein sequence ID" value="RNL65960.1"/>
    <property type="molecule type" value="Genomic_DNA"/>
</dbReference>
<dbReference type="Pfam" id="PF00440">
    <property type="entry name" value="TetR_N"/>
    <property type="match status" value="1"/>
</dbReference>
<gene>
    <name evidence="4" type="ORF">D0911_06260</name>
</gene>
<dbReference type="PRINTS" id="PR00455">
    <property type="entry name" value="HTHTETR"/>
</dbReference>
<name>A0ABX9W6V1_9GAMM</name>
<dbReference type="Pfam" id="PF17754">
    <property type="entry name" value="TetR_C_14"/>
    <property type="match status" value="1"/>
</dbReference>
<dbReference type="InterPro" id="IPR050624">
    <property type="entry name" value="HTH-type_Tx_Regulator"/>
</dbReference>
<dbReference type="Gene3D" id="1.10.357.10">
    <property type="entry name" value="Tetracycline Repressor, domain 2"/>
    <property type="match status" value="1"/>
</dbReference>
<accession>A0ABX9W6V1</accession>
<dbReference type="InterPro" id="IPR009057">
    <property type="entry name" value="Homeodomain-like_sf"/>
</dbReference>
<feature type="DNA-binding region" description="H-T-H motif" evidence="2">
    <location>
        <begin position="36"/>
        <end position="55"/>
    </location>
</feature>
<reference evidence="4 5" key="1">
    <citation type="submission" date="2018-10" db="EMBL/GenBank/DDBJ databases">
        <title>Draft genome sequence of Zhongshania sp. DSW25-10.</title>
        <authorList>
            <person name="Oh J."/>
        </authorList>
    </citation>
    <scope>NUCLEOTIDE SEQUENCE [LARGE SCALE GENOMIC DNA]</scope>
    <source>
        <strain evidence="4 5">DSW25-10</strain>
    </source>
</reference>
<dbReference type="Proteomes" id="UP000274695">
    <property type="component" value="Unassembled WGS sequence"/>
</dbReference>
<dbReference type="PROSITE" id="PS50977">
    <property type="entry name" value="HTH_TETR_2"/>
    <property type="match status" value="1"/>
</dbReference>
<dbReference type="InterPro" id="IPR001647">
    <property type="entry name" value="HTH_TetR"/>
</dbReference>
<sequence>MKTASPLRKKKRQRTYLELVKTALQLFREQGYEQTTVEQIAETADYSASTFFRYFGSKEEVAFYGVQSLFQEFGEEIMSLPAAASPWEHISQSMVEACRKLTTLTEELGHNQIELWIKEPTLDRRFRGLSTEWETQISKAYALHTKTHPETDITANLISKAVIAAAHNGFQLHIATGKELSIIVADSLKLLEKGFGEEGST</sequence>
<dbReference type="PANTHER" id="PTHR43479">
    <property type="entry name" value="ACREF/ENVCD OPERON REPRESSOR-RELATED"/>
    <property type="match status" value="1"/>
</dbReference>
<protein>
    <submittedName>
        <fullName evidence="4">TetR/AcrR family transcriptional regulator</fullName>
    </submittedName>
</protein>
<dbReference type="RefSeq" id="WP_123181928.1">
    <property type="nucleotide sequence ID" value="NZ_RHGB01000005.1"/>
</dbReference>
<dbReference type="SUPFAM" id="SSF46689">
    <property type="entry name" value="Homeodomain-like"/>
    <property type="match status" value="1"/>
</dbReference>
<organism evidence="4 5">
    <name type="scientific">Zhongshania marina</name>
    <dbReference type="NCBI Taxonomy" id="2304603"/>
    <lineage>
        <taxon>Bacteria</taxon>
        <taxon>Pseudomonadati</taxon>
        <taxon>Pseudomonadota</taxon>
        <taxon>Gammaproteobacteria</taxon>
        <taxon>Cellvibrionales</taxon>
        <taxon>Spongiibacteraceae</taxon>
        <taxon>Zhongshania</taxon>
    </lineage>
</organism>
<keyword evidence="5" id="KW-1185">Reference proteome</keyword>
<comment type="caution">
    <text evidence="4">The sequence shown here is derived from an EMBL/GenBank/DDBJ whole genome shotgun (WGS) entry which is preliminary data.</text>
</comment>
<evidence type="ECO:0000313" key="5">
    <source>
        <dbReference type="Proteomes" id="UP000274695"/>
    </source>
</evidence>
<keyword evidence="1 2" id="KW-0238">DNA-binding</keyword>
<proteinExistence type="predicted"/>
<dbReference type="InterPro" id="IPR041347">
    <property type="entry name" value="MftR_C"/>
</dbReference>
<feature type="domain" description="HTH tetR-type" evidence="3">
    <location>
        <begin position="13"/>
        <end position="73"/>
    </location>
</feature>
<evidence type="ECO:0000256" key="1">
    <source>
        <dbReference type="ARBA" id="ARBA00023125"/>
    </source>
</evidence>
<evidence type="ECO:0000259" key="3">
    <source>
        <dbReference type="PROSITE" id="PS50977"/>
    </source>
</evidence>
<evidence type="ECO:0000256" key="2">
    <source>
        <dbReference type="PROSITE-ProRule" id="PRU00335"/>
    </source>
</evidence>
<evidence type="ECO:0000313" key="4">
    <source>
        <dbReference type="EMBL" id="RNL65960.1"/>
    </source>
</evidence>
<dbReference type="PANTHER" id="PTHR43479:SF11">
    <property type="entry name" value="ACREF_ENVCD OPERON REPRESSOR-RELATED"/>
    <property type="match status" value="1"/>
</dbReference>